<evidence type="ECO:0000313" key="1">
    <source>
        <dbReference type="EMBL" id="EUA88308.1"/>
    </source>
</evidence>
<name>A0ABN0QUB1_MYCUL</name>
<organism evidence="1 2">
    <name type="scientific">Mycobacterium ulcerans str. Harvey</name>
    <dbReference type="NCBI Taxonomy" id="1299332"/>
    <lineage>
        <taxon>Bacteria</taxon>
        <taxon>Bacillati</taxon>
        <taxon>Actinomycetota</taxon>
        <taxon>Actinomycetes</taxon>
        <taxon>Mycobacteriales</taxon>
        <taxon>Mycobacteriaceae</taxon>
        <taxon>Mycobacterium</taxon>
        <taxon>Mycobacterium ulcerans group</taxon>
    </lineage>
</organism>
<sequence length="99" mass="11063">MADDELFRRAGRVELECPQGHPVGRILKEAAHQSVQFDPGAQVGPRRFWPDEDGQGQFKAHCRYCDKPVGDSIATLQNKYNESLADPAQMYATATVPYL</sequence>
<accession>A0ABN0QUB1</accession>
<comment type="caution">
    <text evidence="1">The sequence shown here is derived from an EMBL/GenBank/DDBJ whole genome shotgun (WGS) entry which is preliminary data.</text>
</comment>
<proteinExistence type="predicted"/>
<keyword evidence="2" id="KW-1185">Reference proteome</keyword>
<evidence type="ECO:0000313" key="2">
    <source>
        <dbReference type="Proteomes" id="UP000020681"/>
    </source>
</evidence>
<dbReference type="Proteomes" id="UP000020681">
    <property type="component" value="Unassembled WGS sequence"/>
</dbReference>
<gene>
    <name evidence="1" type="ORF">I551_5241</name>
</gene>
<dbReference type="EMBL" id="JAOL01000144">
    <property type="protein sequence ID" value="EUA88308.1"/>
    <property type="molecule type" value="Genomic_DNA"/>
</dbReference>
<reference evidence="1 2" key="1">
    <citation type="submission" date="2014-01" db="EMBL/GenBank/DDBJ databases">
        <authorList>
            <person name="Dobos K."/>
            <person name="Lenaerts A."/>
            <person name="Ordway D."/>
            <person name="DeGroote M.A."/>
            <person name="Parker T."/>
            <person name="Sizemore C."/>
            <person name="Tallon L.J."/>
            <person name="Sadzewicz L.K."/>
            <person name="Sengamalay N."/>
            <person name="Fraser C.M."/>
            <person name="Hine E."/>
            <person name="Shefchek K.A."/>
            <person name="Das S.P."/>
            <person name="Tettelin H."/>
        </authorList>
    </citation>
    <scope>NUCLEOTIDE SEQUENCE [LARGE SCALE GENOMIC DNA]</scope>
    <source>
        <strain evidence="1 2">Harvey</strain>
    </source>
</reference>
<protein>
    <submittedName>
        <fullName evidence="1">Uncharacterized protein</fullName>
    </submittedName>
</protein>